<dbReference type="GO" id="GO:0005737">
    <property type="term" value="C:cytoplasm"/>
    <property type="evidence" value="ECO:0007669"/>
    <property type="project" value="TreeGrafter"/>
</dbReference>
<evidence type="ECO:0000313" key="4">
    <source>
        <dbReference type="EMBL" id="SMX27334.1"/>
    </source>
</evidence>
<dbReference type="Proteomes" id="UP000225972">
    <property type="component" value="Unassembled WGS sequence"/>
</dbReference>
<dbReference type="InterPro" id="IPR017850">
    <property type="entry name" value="Alkaline_phosphatase_core_sf"/>
</dbReference>
<reference evidence="5" key="1">
    <citation type="submission" date="2017-05" db="EMBL/GenBank/DDBJ databases">
        <authorList>
            <person name="Rodrigo-Torres L."/>
            <person name="Arahal R. D."/>
            <person name="Lucena T."/>
        </authorList>
    </citation>
    <scope>NUCLEOTIDE SEQUENCE [LARGE SCALE GENOMIC DNA]</scope>
    <source>
        <strain evidence="5">CECT 8649</strain>
    </source>
</reference>
<dbReference type="Pfam" id="PF00884">
    <property type="entry name" value="Sulfatase"/>
    <property type="match status" value="1"/>
</dbReference>
<dbReference type="GO" id="GO:0046872">
    <property type="term" value="F:metal ion binding"/>
    <property type="evidence" value="ECO:0007669"/>
    <property type="project" value="UniProtKB-KW"/>
</dbReference>
<dbReference type="PANTHER" id="PTHR45953:SF1">
    <property type="entry name" value="IDURONATE 2-SULFATASE"/>
    <property type="match status" value="1"/>
</dbReference>
<proteinExistence type="predicted"/>
<evidence type="ECO:0000256" key="1">
    <source>
        <dbReference type="ARBA" id="ARBA00022723"/>
    </source>
</evidence>
<dbReference type="EC" id="3.1.6.1" evidence="4"/>
<dbReference type="FunFam" id="3.40.720.10:FF:000062">
    <property type="entry name" value="Probable sulfatase"/>
    <property type="match status" value="1"/>
</dbReference>
<evidence type="ECO:0000256" key="2">
    <source>
        <dbReference type="ARBA" id="ARBA00022801"/>
    </source>
</evidence>
<dbReference type="GO" id="GO:0004065">
    <property type="term" value="F:arylsulfatase activity"/>
    <property type="evidence" value="ECO:0007669"/>
    <property type="project" value="UniProtKB-EC"/>
</dbReference>
<gene>
    <name evidence="4" type="ORF">TRP8649_01438</name>
</gene>
<dbReference type="InterPro" id="IPR000917">
    <property type="entry name" value="Sulfatase_N"/>
</dbReference>
<evidence type="ECO:0000259" key="3">
    <source>
        <dbReference type="Pfam" id="PF00884"/>
    </source>
</evidence>
<evidence type="ECO:0000313" key="5">
    <source>
        <dbReference type="Proteomes" id="UP000225972"/>
    </source>
</evidence>
<dbReference type="PANTHER" id="PTHR45953">
    <property type="entry name" value="IDURONATE 2-SULFATASE"/>
    <property type="match status" value="1"/>
</dbReference>
<dbReference type="SUPFAM" id="SSF53649">
    <property type="entry name" value="Alkaline phosphatase-like"/>
    <property type="match status" value="1"/>
</dbReference>
<protein>
    <submittedName>
        <fullName evidence="4">Arylsulfatase</fullName>
        <ecNumber evidence="4">3.1.6.1</ecNumber>
    </submittedName>
</protein>
<keyword evidence="2 4" id="KW-0378">Hydrolase</keyword>
<sequence length="558" mass="63150">MTTPTTPQGAERPNVLWIMADQLRFDYLSCYGHPHLHTPHIDALAARGVRFENAYVQSPVCGPSRMSSYTGRYVRSHGSTWNGMPLRVGEPTMGDHLREAGARAVLVGKTHMTADLEGMAWLGIDPKSEIGVSRSECGFDPYERDDGLHPDSARQKWSAYDDYLVSHGFDSDNPWGDFANSGLGDDHETLSAWLLKNSRLPANVPEEHSETAYMTDRAMDFMRDAEADGKPWVCHLSYIKPHWPYIVPAPYHDMYDERHVIDPVRSEAERETDHPLMRAYLNARVCRSFSRDHVREHVIPAYMGLIKQLDDHLGRLFAWMEETGIAKNTIIAFTSDHGDYMGDHWMGDKDFYHQQSVKVPLIIYDPRPEADGTRGLVTDALVEQIDLAPTFMAAAGCRPKPWIVEGRDLTPILHGTEGFSRKYVISEHDYHWSDMARELNQPQEDAHTTMIFDGRWKYIRCETFRPVLFDLETDPDELVDVGGSESEEHVAVRARMEEALLAWSMRHHARITATPEVLARQSKAAEGGILIGFWDEEEYEAVTGKPFASLTPVGRGGA</sequence>
<keyword evidence="5" id="KW-1185">Reference proteome</keyword>
<organism evidence="4 5">
    <name type="scientific">Pelagimonas phthalicica</name>
    <dbReference type="NCBI Taxonomy" id="1037362"/>
    <lineage>
        <taxon>Bacteria</taxon>
        <taxon>Pseudomonadati</taxon>
        <taxon>Pseudomonadota</taxon>
        <taxon>Alphaproteobacteria</taxon>
        <taxon>Rhodobacterales</taxon>
        <taxon>Roseobacteraceae</taxon>
        <taxon>Pelagimonas</taxon>
    </lineage>
</organism>
<feature type="domain" description="Sulfatase N-terminal" evidence="3">
    <location>
        <begin position="13"/>
        <end position="396"/>
    </location>
</feature>
<dbReference type="AlphaFoldDB" id="A0A238JAU5"/>
<dbReference type="OrthoDB" id="9795675at2"/>
<dbReference type="EMBL" id="FXXP01000001">
    <property type="protein sequence ID" value="SMX27334.1"/>
    <property type="molecule type" value="Genomic_DNA"/>
</dbReference>
<accession>A0A238JAU5</accession>
<name>A0A238JAU5_9RHOB</name>
<keyword evidence="1" id="KW-0479">Metal-binding</keyword>
<dbReference type="RefSeq" id="WP_099243492.1">
    <property type="nucleotide sequence ID" value="NZ_FXXP01000001.1"/>
</dbReference>
<dbReference type="Gene3D" id="3.40.720.10">
    <property type="entry name" value="Alkaline Phosphatase, subunit A"/>
    <property type="match status" value="1"/>
</dbReference>